<evidence type="ECO:0000313" key="3">
    <source>
        <dbReference type="Proteomes" id="UP000501466"/>
    </source>
</evidence>
<feature type="chain" id="PRO_5026041194" description="SPOR domain-containing protein" evidence="1">
    <location>
        <begin position="23"/>
        <end position="187"/>
    </location>
</feature>
<name>A0A6F8PQ44_9GAMM</name>
<sequence>MKLLKKFGLAILGLLGASHAQAYLYGCELVAQMAGPAYEIRNQRVASLLIPEQLPSEFQLTLLEQNGGWFIYQADTEWFSKTTCGPIIKQDRSQKAYEFSPVLFNRQTGMSAVINGSFLIKTYKEADIDKIAEQYGFVKVTQLPNRFTAIFDVKPQTSYDELLQRLDRDKNIQVAAPLLSEPRYRLR</sequence>
<reference evidence="3" key="1">
    <citation type="submission" date="2019-11" db="EMBL/GenBank/DDBJ databases">
        <title>Isolation and characterization of two novel species in the genus Thiomicrorhabdus.</title>
        <authorList>
            <person name="Mochizuki J."/>
            <person name="Kojima H."/>
            <person name="Fukui M."/>
        </authorList>
    </citation>
    <scope>NUCLEOTIDE SEQUENCE [LARGE SCALE GENOMIC DNA]</scope>
    <source>
        <strain evidence="3">AkT22</strain>
    </source>
</reference>
<accession>A0A6F8PQ44</accession>
<protein>
    <recommendedName>
        <fullName evidence="4">SPOR domain-containing protein</fullName>
    </recommendedName>
</protein>
<dbReference type="AlphaFoldDB" id="A0A6F8PQ44"/>
<dbReference type="EMBL" id="AP021888">
    <property type="protein sequence ID" value="BBP44206.1"/>
    <property type="molecule type" value="Genomic_DNA"/>
</dbReference>
<evidence type="ECO:0000256" key="1">
    <source>
        <dbReference type="SAM" id="SignalP"/>
    </source>
</evidence>
<dbReference type="Proteomes" id="UP000501466">
    <property type="component" value="Chromosome"/>
</dbReference>
<proteinExistence type="predicted"/>
<evidence type="ECO:0000313" key="2">
    <source>
        <dbReference type="EMBL" id="BBP44206.1"/>
    </source>
</evidence>
<dbReference type="KEGG" id="tzo:THMIRHAT_19520"/>
<keyword evidence="3" id="KW-1185">Reference proteome</keyword>
<gene>
    <name evidence="2" type="ORF">THMIRHAT_19520</name>
</gene>
<dbReference type="RefSeq" id="WP_173291946.1">
    <property type="nucleotide sequence ID" value="NZ_AP021888.1"/>
</dbReference>
<evidence type="ECO:0008006" key="4">
    <source>
        <dbReference type="Google" id="ProtNLM"/>
    </source>
</evidence>
<feature type="signal peptide" evidence="1">
    <location>
        <begin position="1"/>
        <end position="22"/>
    </location>
</feature>
<organism evidence="2 3">
    <name type="scientific">Thiosulfativibrio zosterae</name>
    <dbReference type="NCBI Taxonomy" id="2675053"/>
    <lineage>
        <taxon>Bacteria</taxon>
        <taxon>Pseudomonadati</taxon>
        <taxon>Pseudomonadota</taxon>
        <taxon>Gammaproteobacteria</taxon>
        <taxon>Thiotrichales</taxon>
        <taxon>Piscirickettsiaceae</taxon>
        <taxon>Thiosulfativibrio</taxon>
    </lineage>
</organism>
<keyword evidence="1" id="KW-0732">Signal</keyword>